<proteinExistence type="predicted"/>
<accession>A0A371FAD9</accession>
<dbReference type="OrthoDB" id="1746852at2759"/>
<reference evidence="1" key="1">
    <citation type="submission" date="2018-05" db="EMBL/GenBank/DDBJ databases">
        <title>Draft genome of Mucuna pruriens seed.</title>
        <authorList>
            <person name="Nnadi N.E."/>
            <person name="Vos R."/>
            <person name="Hasami M.H."/>
            <person name="Devisetty U.K."/>
            <person name="Aguiy J.C."/>
        </authorList>
    </citation>
    <scope>NUCLEOTIDE SEQUENCE [LARGE SCALE GENOMIC DNA]</scope>
    <source>
        <strain evidence="1">JCA_2017</strain>
    </source>
</reference>
<organism evidence="1 2">
    <name type="scientific">Mucuna pruriens</name>
    <name type="common">Velvet bean</name>
    <name type="synonym">Dolichos pruriens</name>
    <dbReference type="NCBI Taxonomy" id="157652"/>
    <lineage>
        <taxon>Eukaryota</taxon>
        <taxon>Viridiplantae</taxon>
        <taxon>Streptophyta</taxon>
        <taxon>Embryophyta</taxon>
        <taxon>Tracheophyta</taxon>
        <taxon>Spermatophyta</taxon>
        <taxon>Magnoliopsida</taxon>
        <taxon>eudicotyledons</taxon>
        <taxon>Gunneridae</taxon>
        <taxon>Pentapetalae</taxon>
        <taxon>rosids</taxon>
        <taxon>fabids</taxon>
        <taxon>Fabales</taxon>
        <taxon>Fabaceae</taxon>
        <taxon>Papilionoideae</taxon>
        <taxon>50 kb inversion clade</taxon>
        <taxon>NPAAA clade</taxon>
        <taxon>indigoferoid/millettioid clade</taxon>
        <taxon>Phaseoleae</taxon>
        <taxon>Mucuna</taxon>
    </lineage>
</organism>
<gene>
    <name evidence="1" type="ORF">CR513_44884</name>
</gene>
<dbReference type="PANTHER" id="PTHR33240:SF15">
    <property type="entry name" value="GAG-PRO-LIKE PROTEIN"/>
    <property type="match status" value="1"/>
</dbReference>
<dbReference type="PANTHER" id="PTHR33240">
    <property type="entry name" value="OS08G0508500 PROTEIN"/>
    <property type="match status" value="1"/>
</dbReference>
<name>A0A371FAD9_MUCPR</name>
<comment type="caution">
    <text evidence="1">The sequence shown here is derived from an EMBL/GenBank/DDBJ whole genome shotgun (WGS) entry which is preliminary data.</text>
</comment>
<dbReference type="AlphaFoldDB" id="A0A371FAD9"/>
<dbReference type="EMBL" id="QJKJ01009887">
    <property type="protein sequence ID" value="RDX75257.1"/>
    <property type="molecule type" value="Genomic_DNA"/>
</dbReference>
<protein>
    <submittedName>
        <fullName evidence="1">Uncharacterized protein</fullName>
    </submittedName>
</protein>
<sequence length="146" mass="16915">MRNLETPIERSRGLEIDRCHQHNCRRTRGRIHKLNQEDISKNSQQCALEEVANFVVKKEQLIRFSGERVDIRGYIDLLTMFGDEKAMITISVQYLVVTAKTSYNILIGRPTLNALRAMVSTLHLVMKFPSSIQQIMIVRADQRMAR</sequence>
<keyword evidence="2" id="KW-1185">Reference proteome</keyword>
<dbReference type="Proteomes" id="UP000257109">
    <property type="component" value="Unassembled WGS sequence"/>
</dbReference>
<evidence type="ECO:0000313" key="2">
    <source>
        <dbReference type="Proteomes" id="UP000257109"/>
    </source>
</evidence>
<evidence type="ECO:0000313" key="1">
    <source>
        <dbReference type="EMBL" id="RDX75257.1"/>
    </source>
</evidence>
<feature type="non-terminal residue" evidence="1">
    <location>
        <position position="1"/>
    </location>
</feature>